<dbReference type="EMBL" id="JAMKFB020000001">
    <property type="protein sequence ID" value="KAL0203409.1"/>
    <property type="molecule type" value="Genomic_DNA"/>
</dbReference>
<sequence length="87" mass="9414">QNATFYVSVTGRDSVTVTDVLLVEASGSNVVNGTIKSVGATEFLVNIDRIPEWAFVVQLKGLLNDSSLVSRFQRQSSTHKGSRITVT</sequence>
<organism evidence="1 2">
    <name type="scientific">Cirrhinus mrigala</name>
    <name type="common">Mrigala</name>
    <dbReference type="NCBI Taxonomy" id="683832"/>
    <lineage>
        <taxon>Eukaryota</taxon>
        <taxon>Metazoa</taxon>
        <taxon>Chordata</taxon>
        <taxon>Craniata</taxon>
        <taxon>Vertebrata</taxon>
        <taxon>Euteleostomi</taxon>
        <taxon>Actinopterygii</taxon>
        <taxon>Neopterygii</taxon>
        <taxon>Teleostei</taxon>
        <taxon>Ostariophysi</taxon>
        <taxon>Cypriniformes</taxon>
        <taxon>Cyprinidae</taxon>
        <taxon>Labeoninae</taxon>
        <taxon>Labeonini</taxon>
        <taxon>Cirrhinus</taxon>
    </lineage>
</organism>
<feature type="non-terminal residue" evidence="1">
    <location>
        <position position="1"/>
    </location>
</feature>
<evidence type="ECO:0000313" key="2">
    <source>
        <dbReference type="Proteomes" id="UP001529510"/>
    </source>
</evidence>
<name>A0ABD0RY37_CIRMR</name>
<keyword evidence="2" id="KW-1185">Reference proteome</keyword>
<gene>
    <name evidence="1" type="ORF">M9458_001427</name>
</gene>
<feature type="non-terminal residue" evidence="1">
    <location>
        <position position="87"/>
    </location>
</feature>
<reference evidence="1 2" key="1">
    <citation type="submission" date="2024-05" db="EMBL/GenBank/DDBJ databases">
        <title>Genome sequencing and assembly of Indian major carp, Cirrhinus mrigala (Hamilton, 1822).</title>
        <authorList>
            <person name="Mohindra V."/>
            <person name="Chowdhury L.M."/>
            <person name="Lal K."/>
            <person name="Jena J.K."/>
        </authorList>
    </citation>
    <scope>NUCLEOTIDE SEQUENCE [LARGE SCALE GENOMIC DNA]</scope>
    <source>
        <strain evidence="1">CM1030</strain>
        <tissue evidence="1">Blood</tissue>
    </source>
</reference>
<comment type="caution">
    <text evidence="1">The sequence shown here is derived from an EMBL/GenBank/DDBJ whole genome shotgun (WGS) entry which is preliminary data.</text>
</comment>
<proteinExistence type="predicted"/>
<protein>
    <submittedName>
        <fullName evidence="1">Uncharacterized protein</fullName>
    </submittedName>
</protein>
<dbReference type="Proteomes" id="UP001529510">
    <property type="component" value="Unassembled WGS sequence"/>
</dbReference>
<evidence type="ECO:0000313" key="1">
    <source>
        <dbReference type="EMBL" id="KAL0203409.1"/>
    </source>
</evidence>
<accession>A0ABD0RY37</accession>
<dbReference type="AlphaFoldDB" id="A0ABD0RY37"/>